<evidence type="ECO:0000313" key="1">
    <source>
        <dbReference type="EMBL" id="KAF6071241.1"/>
    </source>
</evidence>
<dbReference type="EMBL" id="JABWAD010000021">
    <property type="protein sequence ID" value="KAF6071241.1"/>
    <property type="molecule type" value="Genomic_DNA"/>
</dbReference>
<sequence length="121" mass="13619">MGPILRINDTSKIHADGSLTNSTNLWRWLGGSSDLVGIRNNDNNAGPYESAKYPSTGKQKYIPNADNDEIMLICKYDSPNTSWNDDVYNVNNNIDPATRQDKREIKNATTLRFSKAIRVDK</sequence>
<proteinExistence type="predicted"/>
<dbReference type="Proteomes" id="UP000536275">
    <property type="component" value="Unassembled WGS sequence"/>
</dbReference>
<reference evidence="1 2" key="1">
    <citation type="submission" date="2020-03" db="EMBL/GenBank/DDBJ databases">
        <title>FDA dAtabase for Regulatory Grade micrObial Sequences (FDA-ARGOS): Supporting development and validation of Infectious Disease Dx tests.</title>
        <authorList>
            <person name="Campos J."/>
            <person name="Goldberg B."/>
            <person name="Tallon L."/>
            <person name="Sadzewicz L."/>
            <person name="Vavikolanu K."/>
            <person name="Mehta A."/>
            <person name="Aluvathingal J."/>
            <person name="Nadendla S."/>
            <person name="Nandy P."/>
            <person name="Geyer C."/>
            <person name="Yan Y."/>
            <person name="Sichtig H."/>
        </authorList>
    </citation>
    <scope>NUCLEOTIDE SEQUENCE [LARGE SCALE GENOMIC DNA]</scope>
    <source>
        <strain evidence="1 2">FDAARGOS_656</strain>
    </source>
</reference>
<accession>A0A8H6C1G7</accession>
<comment type="caution">
    <text evidence="1">The sequence shown here is derived from an EMBL/GenBank/DDBJ whole genome shotgun (WGS) entry which is preliminary data.</text>
</comment>
<name>A0A8H6C1G7_CANAX</name>
<gene>
    <name evidence="1" type="ORF">FOB64_001647</name>
</gene>
<organism evidence="1 2">
    <name type="scientific">Candida albicans</name>
    <name type="common">Yeast</name>
    <dbReference type="NCBI Taxonomy" id="5476"/>
    <lineage>
        <taxon>Eukaryota</taxon>
        <taxon>Fungi</taxon>
        <taxon>Dikarya</taxon>
        <taxon>Ascomycota</taxon>
        <taxon>Saccharomycotina</taxon>
        <taxon>Pichiomycetes</taxon>
        <taxon>Debaryomycetaceae</taxon>
        <taxon>Candida/Lodderomyces clade</taxon>
        <taxon>Candida</taxon>
    </lineage>
</organism>
<protein>
    <submittedName>
        <fullName evidence="1">Uncharacterized protein</fullName>
    </submittedName>
</protein>
<evidence type="ECO:0000313" key="2">
    <source>
        <dbReference type="Proteomes" id="UP000536275"/>
    </source>
</evidence>
<dbReference type="AlphaFoldDB" id="A0A8H6C1G7"/>